<evidence type="ECO:0000313" key="2">
    <source>
        <dbReference type="Proteomes" id="UP001165190"/>
    </source>
</evidence>
<accession>A0A9W7LYC4</accession>
<organism evidence="1 2">
    <name type="scientific">Hibiscus trionum</name>
    <name type="common">Flower of an hour</name>
    <dbReference type="NCBI Taxonomy" id="183268"/>
    <lineage>
        <taxon>Eukaryota</taxon>
        <taxon>Viridiplantae</taxon>
        <taxon>Streptophyta</taxon>
        <taxon>Embryophyta</taxon>
        <taxon>Tracheophyta</taxon>
        <taxon>Spermatophyta</taxon>
        <taxon>Magnoliopsida</taxon>
        <taxon>eudicotyledons</taxon>
        <taxon>Gunneridae</taxon>
        <taxon>Pentapetalae</taxon>
        <taxon>rosids</taxon>
        <taxon>malvids</taxon>
        <taxon>Malvales</taxon>
        <taxon>Malvaceae</taxon>
        <taxon>Malvoideae</taxon>
        <taxon>Hibiscus</taxon>
    </lineage>
</organism>
<gene>
    <name evidence="1" type="ORF">HRI_001762100</name>
</gene>
<protein>
    <submittedName>
        <fullName evidence="1">Uncharacterized protein</fullName>
    </submittedName>
</protein>
<reference evidence="1" key="1">
    <citation type="submission" date="2023-05" db="EMBL/GenBank/DDBJ databases">
        <title>Genome and transcriptome analyses reveal genes involved in the formation of fine ridges on petal epidermal cells in Hibiscus trionum.</title>
        <authorList>
            <person name="Koshimizu S."/>
            <person name="Masuda S."/>
            <person name="Ishii T."/>
            <person name="Shirasu K."/>
            <person name="Hoshino A."/>
            <person name="Arita M."/>
        </authorList>
    </citation>
    <scope>NUCLEOTIDE SEQUENCE</scope>
    <source>
        <strain evidence="1">Hamamatsu line</strain>
    </source>
</reference>
<evidence type="ECO:0000313" key="1">
    <source>
        <dbReference type="EMBL" id="GMI80928.1"/>
    </source>
</evidence>
<dbReference type="AlphaFoldDB" id="A0A9W7LYC4"/>
<dbReference type="EMBL" id="BSYR01000018">
    <property type="protein sequence ID" value="GMI80928.1"/>
    <property type="molecule type" value="Genomic_DNA"/>
</dbReference>
<sequence length="142" mass="16283">MVLKVNQLRGVKLDYRDIDGQRNELQKLLKKRICVIFLLKESKRKEIEWQKLSMLMSRGGRVGKKGTCEHCFQLCNISLVQRVQRGASIQHKYICEKVVFIPTFLEEVENLSDRDHSTRSLASKAALSAIAFSTARSRAFAV</sequence>
<keyword evidence="2" id="KW-1185">Reference proteome</keyword>
<dbReference type="Proteomes" id="UP001165190">
    <property type="component" value="Unassembled WGS sequence"/>
</dbReference>
<comment type="caution">
    <text evidence="1">The sequence shown here is derived from an EMBL/GenBank/DDBJ whole genome shotgun (WGS) entry which is preliminary data.</text>
</comment>
<name>A0A9W7LYC4_HIBTR</name>
<proteinExistence type="predicted"/>